<keyword evidence="4" id="KW-1015">Disulfide bond</keyword>
<evidence type="ECO:0000256" key="5">
    <source>
        <dbReference type="ARBA" id="ARBA00023284"/>
    </source>
</evidence>
<organism evidence="7 8">
    <name type="scientific">Slackia piriformis</name>
    <dbReference type="NCBI Taxonomy" id="626934"/>
    <lineage>
        <taxon>Bacteria</taxon>
        <taxon>Bacillati</taxon>
        <taxon>Actinomycetota</taxon>
        <taxon>Coriobacteriia</taxon>
        <taxon>Eggerthellales</taxon>
        <taxon>Eggerthellaceae</taxon>
        <taxon>Slackia</taxon>
    </lineage>
</organism>
<proteinExistence type="inferred from homology"/>
<feature type="domain" description="Thioredoxin" evidence="6">
    <location>
        <begin position="1"/>
        <end position="109"/>
    </location>
</feature>
<dbReference type="AlphaFoldDB" id="A0A943V1C9"/>
<comment type="similarity">
    <text evidence="1">Belongs to the thioredoxin family.</text>
</comment>
<dbReference type="InterPro" id="IPR013766">
    <property type="entry name" value="Thioredoxin_domain"/>
</dbReference>
<evidence type="ECO:0000256" key="4">
    <source>
        <dbReference type="ARBA" id="ARBA00023157"/>
    </source>
</evidence>
<evidence type="ECO:0000256" key="1">
    <source>
        <dbReference type="ARBA" id="ARBA00008987"/>
    </source>
</evidence>
<dbReference type="PROSITE" id="PS00194">
    <property type="entry name" value="THIOREDOXIN_1"/>
    <property type="match status" value="1"/>
</dbReference>
<sequence length="110" mass="12056">MKLIELDKENFDALVTEADRPVLVEFFSLGCGPCHALATVLEAAADMHSNVRFAAMDTVRFPDVAWAFDVAAAPTTLLFEGGRRIDAVTGYVPRERIEEMLAAVEQEGAR</sequence>
<dbReference type="PANTHER" id="PTHR45663:SF11">
    <property type="entry name" value="GEO12009P1"/>
    <property type="match status" value="1"/>
</dbReference>
<evidence type="ECO:0000259" key="6">
    <source>
        <dbReference type="PROSITE" id="PS51352"/>
    </source>
</evidence>
<gene>
    <name evidence="7" type="ORF">KH142_06150</name>
</gene>
<keyword evidence="3" id="KW-0249">Electron transport</keyword>
<dbReference type="PROSITE" id="PS51352">
    <property type="entry name" value="THIOREDOXIN_2"/>
    <property type="match status" value="1"/>
</dbReference>
<reference evidence="7" key="1">
    <citation type="submission" date="2021-02" db="EMBL/GenBank/DDBJ databases">
        <title>Infant gut strain persistence is associated with maternal origin, phylogeny, and functional potential including surface adhesion and iron acquisition.</title>
        <authorList>
            <person name="Lou Y.C."/>
        </authorList>
    </citation>
    <scope>NUCLEOTIDE SEQUENCE</scope>
    <source>
        <strain evidence="7">L2_039_000G1_dasL2_039_000G1_concoct_11</strain>
    </source>
</reference>
<accession>A0A943V1C9</accession>
<dbReference type="EMBL" id="JAGZSV010000103">
    <property type="protein sequence ID" value="MBS6941045.1"/>
    <property type="molecule type" value="Genomic_DNA"/>
</dbReference>
<dbReference type="CDD" id="cd02947">
    <property type="entry name" value="TRX_family"/>
    <property type="match status" value="1"/>
</dbReference>
<dbReference type="Proteomes" id="UP000727506">
    <property type="component" value="Unassembled WGS sequence"/>
</dbReference>
<dbReference type="PANTHER" id="PTHR45663">
    <property type="entry name" value="GEO12009P1"/>
    <property type="match status" value="1"/>
</dbReference>
<dbReference type="SUPFAM" id="SSF52833">
    <property type="entry name" value="Thioredoxin-like"/>
    <property type="match status" value="1"/>
</dbReference>
<keyword evidence="2" id="KW-0813">Transport</keyword>
<comment type="caution">
    <text evidence="7">The sequence shown here is derived from an EMBL/GenBank/DDBJ whole genome shotgun (WGS) entry which is preliminary data.</text>
</comment>
<evidence type="ECO:0000256" key="3">
    <source>
        <dbReference type="ARBA" id="ARBA00022982"/>
    </source>
</evidence>
<dbReference type="InterPro" id="IPR017937">
    <property type="entry name" value="Thioredoxin_CS"/>
</dbReference>
<dbReference type="InterPro" id="IPR036249">
    <property type="entry name" value="Thioredoxin-like_sf"/>
</dbReference>
<evidence type="ECO:0000313" key="8">
    <source>
        <dbReference type="Proteomes" id="UP000727506"/>
    </source>
</evidence>
<dbReference type="GO" id="GO:0005737">
    <property type="term" value="C:cytoplasm"/>
    <property type="evidence" value="ECO:0007669"/>
    <property type="project" value="TreeGrafter"/>
</dbReference>
<dbReference type="Gene3D" id="3.40.30.10">
    <property type="entry name" value="Glutaredoxin"/>
    <property type="match status" value="1"/>
</dbReference>
<evidence type="ECO:0000256" key="2">
    <source>
        <dbReference type="ARBA" id="ARBA00022448"/>
    </source>
</evidence>
<name>A0A943V1C9_9ACTN</name>
<dbReference type="Pfam" id="PF00085">
    <property type="entry name" value="Thioredoxin"/>
    <property type="match status" value="1"/>
</dbReference>
<dbReference type="GO" id="GO:0015035">
    <property type="term" value="F:protein-disulfide reductase activity"/>
    <property type="evidence" value="ECO:0007669"/>
    <property type="project" value="TreeGrafter"/>
</dbReference>
<keyword evidence="5" id="KW-0676">Redox-active center</keyword>
<evidence type="ECO:0000313" key="7">
    <source>
        <dbReference type="EMBL" id="MBS6941045.1"/>
    </source>
</evidence>
<protein>
    <submittedName>
        <fullName evidence="7">Thioredoxin family protein</fullName>
    </submittedName>
</protein>